<feature type="region of interest" description="Disordered" evidence="1">
    <location>
        <begin position="283"/>
        <end position="305"/>
    </location>
</feature>
<keyword evidence="2" id="KW-0472">Membrane</keyword>
<gene>
    <name evidence="4" type="ORF">GCM10009676_27810</name>
</gene>
<dbReference type="InterPro" id="IPR012666">
    <property type="entry name" value="CbtA_put"/>
</dbReference>
<keyword evidence="2" id="KW-1133">Transmembrane helix</keyword>
<dbReference type="Proteomes" id="UP001500653">
    <property type="component" value="Unassembled WGS sequence"/>
</dbReference>
<evidence type="ECO:0000313" key="4">
    <source>
        <dbReference type="EMBL" id="GAA1241217.1"/>
    </source>
</evidence>
<comment type="caution">
    <text evidence="4">The sequence shown here is derived from an EMBL/GenBank/DDBJ whole genome shotgun (WGS) entry which is preliminary data.</text>
</comment>
<feature type="chain" id="PRO_5046534421" evidence="3">
    <location>
        <begin position="21"/>
        <end position="305"/>
    </location>
</feature>
<feature type="transmembrane region" description="Helical" evidence="2">
    <location>
        <begin position="184"/>
        <end position="203"/>
    </location>
</feature>
<accession>A0ABP4GYT3</accession>
<keyword evidence="3" id="KW-0732">Signal</keyword>
<reference evidence="5" key="1">
    <citation type="journal article" date="2019" name="Int. J. Syst. Evol. Microbiol.">
        <title>The Global Catalogue of Microorganisms (GCM) 10K type strain sequencing project: providing services to taxonomists for standard genome sequencing and annotation.</title>
        <authorList>
            <consortium name="The Broad Institute Genomics Platform"/>
            <consortium name="The Broad Institute Genome Sequencing Center for Infectious Disease"/>
            <person name="Wu L."/>
            <person name="Ma J."/>
        </authorList>
    </citation>
    <scope>NUCLEOTIDE SEQUENCE [LARGE SCALE GENOMIC DNA]</scope>
    <source>
        <strain evidence="5">JCM 13023</strain>
    </source>
</reference>
<feature type="region of interest" description="Disordered" evidence="1">
    <location>
        <begin position="39"/>
        <end position="101"/>
    </location>
</feature>
<feature type="transmembrane region" description="Helical" evidence="2">
    <location>
        <begin position="145"/>
        <end position="164"/>
    </location>
</feature>
<keyword evidence="2" id="KW-0812">Transmembrane</keyword>
<dbReference type="EMBL" id="BAAALN010000006">
    <property type="protein sequence ID" value="GAA1241217.1"/>
    <property type="molecule type" value="Genomic_DNA"/>
</dbReference>
<dbReference type="Pfam" id="PF09490">
    <property type="entry name" value="CbtA"/>
    <property type="match status" value="1"/>
</dbReference>
<evidence type="ECO:0000256" key="1">
    <source>
        <dbReference type="SAM" id="MobiDB-lite"/>
    </source>
</evidence>
<feature type="compositionally biased region" description="Basic and acidic residues" evidence="1">
    <location>
        <begin position="91"/>
        <end position="101"/>
    </location>
</feature>
<evidence type="ECO:0000256" key="3">
    <source>
        <dbReference type="SAM" id="SignalP"/>
    </source>
</evidence>
<feature type="signal peptide" evidence="3">
    <location>
        <begin position="1"/>
        <end position="20"/>
    </location>
</feature>
<sequence>MLVRGMLAGLAAGLLAAAFAYVVGEPPVGDAIALEESHATASHGDAASHDDTASRGDTAHAESHTHAGSPGHASESGAAPESGGVPESGEDGGHEHGDDALVGRGVQSTIGLATGVTGYAVAVGGLFAIAFAVAQGRVTTLRPRVSAALLAAGGFAVVVLVPFLKYPANPPAVGQAGTIEDRTALYFGFLALSVATAMVAVAAGRAVADRSGAACGGLLGVGGYVTVMTIAAALLPAVDEVPDGFPGSLLWDFRLASLGTQAVLWCALGLGFAVLAEKALGPETAPSPEKAPGQARDGAPKAARQ</sequence>
<feature type="transmembrane region" description="Helical" evidence="2">
    <location>
        <begin position="110"/>
        <end position="133"/>
    </location>
</feature>
<feature type="compositionally biased region" description="Basic and acidic residues" evidence="1">
    <location>
        <begin position="46"/>
        <end position="65"/>
    </location>
</feature>
<proteinExistence type="predicted"/>
<organism evidence="4 5">
    <name type="scientific">Prauserella halophila</name>
    <dbReference type="NCBI Taxonomy" id="185641"/>
    <lineage>
        <taxon>Bacteria</taxon>
        <taxon>Bacillati</taxon>
        <taxon>Actinomycetota</taxon>
        <taxon>Actinomycetes</taxon>
        <taxon>Pseudonocardiales</taxon>
        <taxon>Pseudonocardiaceae</taxon>
        <taxon>Prauserella</taxon>
    </lineage>
</organism>
<keyword evidence="5" id="KW-1185">Reference proteome</keyword>
<feature type="transmembrane region" description="Helical" evidence="2">
    <location>
        <begin position="215"/>
        <end position="235"/>
    </location>
</feature>
<feature type="transmembrane region" description="Helical" evidence="2">
    <location>
        <begin position="255"/>
        <end position="276"/>
    </location>
</feature>
<evidence type="ECO:0000256" key="2">
    <source>
        <dbReference type="SAM" id="Phobius"/>
    </source>
</evidence>
<evidence type="ECO:0000313" key="5">
    <source>
        <dbReference type="Proteomes" id="UP001500653"/>
    </source>
</evidence>
<protein>
    <submittedName>
        <fullName evidence="4">CbtA family protein</fullName>
    </submittedName>
</protein>
<name>A0ABP4GYT3_9PSEU</name>